<dbReference type="AlphaFoldDB" id="A0A7W6RVN9"/>
<dbReference type="PANTHER" id="PTHR30055:SF234">
    <property type="entry name" value="HTH-TYPE TRANSCRIPTIONAL REGULATOR BETI"/>
    <property type="match status" value="1"/>
</dbReference>
<keyword evidence="1" id="KW-0805">Transcription regulation</keyword>
<accession>A0A7W6RVN9</accession>
<dbReference type="GO" id="GO:0000976">
    <property type="term" value="F:transcription cis-regulatory region binding"/>
    <property type="evidence" value="ECO:0007669"/>
    <property type="project" value="TreeGrafter"/>
</dbReference>
<feature type="DNA-binding region" description="H-T-H motif" evidence="4">
    <location>
        <begin position="25"/>
        <end position="44"/>
    </location>
</feature>
<dbReference type="SUPFAM" id="SSF48498">
    <property type="entry name" value="Tetracyclin repressor-like, C-terminal domain"/>
    <property type="match status" value="1"/>
</dbReference>
<dbReference type="RefSeq" id="WP_183931048.1">
    <property type="nucleotide sequence ID" value="NZ_JACIGM010000029.1"/>
</dbReference>
<gene>
    <name evidence="6" type="ORF">GGE12_007306</name>
</gene>
<dbReference type="PANTHER" id="PTHR30055">
    <property type="entry name" value="HTH-TYPE TRANSCRIPTIONAL REGULATOR RUTR"/>
    <property type="match status" value="1"/>
</dbReference>
<dbReference type="InterPro" id="IPR050109">
    <property type="entry name" value="HTH-type_TetR-like_transc_reg"/>
</dbReference>
<evidence type="ECO:0000256" key="4">
    <source>
        <dbReference type="PROSITE-ProRule" id="PRU00335"/>
    </source>
</evidence>
<feature type="domain" description="HTH tetR-type" evidence="5">
    <location>
        <begin position="2"/>
        <end position="62"/>
    </location>
</feature>
<sequence length="190" mass="20594">MKVMRETIVSTARELFRSRGYAGASMNDLADAVGLKKSSLYVRFPNKEALVPAVLDLTLQETFGERDPGSKQWDAEFVEVIELIATTLTDRGRCVGLHLAYGTSDETPIAKDAVRAFFQAHRDYLASILSLAMPADVARNIATDTLARLEGATAFVAIFGEKDAMKRAVRFSIEEAKSAAAATSLSRGSS</sequence>
<dbReference type="GO" id="GO:0003700">
    <property type="term" value="F:DNA-binding transcription factor activity"/>
    <property type="evidence" value="ECO:0007669"/>
    <property type="project" value="TreeGrafter"/>
</dbReference>
<dbReference type="InterPro" id="IPR036271">
    <property type="entry name" value="Tet_transcr_reg_TetR-rel_C_sf"/>
</dbReference>
<evidence type="ECO:0000259" key="5">
    <source>
        <dbReference type="PROSITE" id="PS50977"/>
    </source>
</evidence>
<evidence type="ECO:0000256" key="2">
    <source>
        <dbReference type="ARBA" id="ARBA00023125"/>
    </source>
</evidence>
<dbReference type="Pfam" id="PF00440">
    <property type="entry name" value="TetR_N"/>
    <property type="match status" value="1"/>
</dbReference>
<keyword evidence="2 4" id="KW-0238">DNA-binding</keyword>
<comment type="caution">
    <text evidence="6">The sequence shown here is derived from an EMBL/GenBank/DDBJ whole genome shotgun (WGS) entry which is preliminary data.</text>
</comment>
<dbReference type="Gene3D" id="1.10.357.10">
    <property type="entry name" value="Tetracycline Repressor, domain 2"/>
    <property type="match status" value="1"/>
</dbReference>
<proteinExistence type="predicted"/>
<dbReference type="EMBL" id="JACIGM010000029">
    <property type="protein sequence ID" value="MBB4279489.1"/>
    <property type="molecule type" value="Genomic_DNA"/>
</dbReference>
<name>A0A7W6RVN9_9HYPH</name>
<dbReference type="InterPro" id="IPR009057">
    <property type="entry name" value="Homeodomain-like_sf"/>
</dbReference>
<evidence type="ECO:0000256" key="3">
    <source>
        <dbReference type="ARBA" id="ARBA00023163"/>
    </source>
</evidence>
<keyword evidence="3" id="KW-0804">Transcription</keyword>
<dbReference type="Proteomes" id="UP000533641">
    <property type="component" value="Unassembled WGS sequence"/>
</dbReference>
<reference evidence="6 7" key="1">
    <citation type="submission" date="2020-08" db="EMBL/GenBank/DDBJ databases">
        <title>Genomic Encyclopedia of Type Strains, Phase IV (KMG-V): Genome sequencing to study the core and pangenomes of soil and plant-associated prokaryotes.</title>
        <authorList>
            <person name="Whitman W."/>
        </authorList>
    </citation>
    <scope>NUCLEOTIDE SEQUENCE [LARGE SCALE GENOMIC DNA]</scope>
    <source>
        <strain evidence="6 7">SEMIA 402</strain>
    </source>
</reference>
<evidence type="ECO:0000313" key="6">
    <source>
        <dbReference type="EMBL" id="MBB4279489.1"/>
    </source>
</evidence>
<dbReference type="PRINTS" id="PR00455">
    <property type="entry name" value="HTHTETR"/>
</dbReference>
<dbReference type="InterPro" id="IPR001647">
    <property type="entry name" value="HTH_TetR"/>
</dbReference>
<organism evidence="6 7">
    <name type="scientific">Rhizobium mongolense</name>
    <dbReference type="NCBI Taxonomy" id="57676"/>
    <lineage>
        <taxon>Bacteria</taxon>
        <taxon>Pseudomonadati</taxon>
        <taxon>Pseudomonadota</taxon>
        <taxon>Alphaproteobacteria</taxon>
        <taxon>Hyphomicrobiales</taxon>
        <taxon>Rhizobiaceae</taxon>
        <taxon>Rhizobium/Agrobacterium group</taxon>
        <taxon>Rhizobium</taxon>
    </lineage>
</organism>
<dbReference type="SUPFAM" id="SSF46689">
    <property type="entry name" value="Homeodomain-like"/>
    <property type="match status" value="1"/>
</dbReference>
<dbReference type="PROSITE" id="PS50977">
    <property type="entry name" value="HTH_TETR_2"/>
    <property type="match status" value="1"/>
</dbReference>
<protein>
    <submittedName>
        <fullName evidence="6">AcrR family transcriptional regulator</fullName>
    </submittedName>
</protein>
<evidence type="ECO:0000313" key="7">
    <source>
        <dbReference type="Proteomes" id="UP000533641"/>
    </source>
</evidence>
<evidence type="ECO:0000256" key="1">
    <source>
        <dbReference type="ARBA" id="ARBA00023015"/>
    </source>
</evidence>